<dbReference type="FunFam" id="3.50.50.60:FF:000002">
    <property type="entry name" value="tRNA uridine 5-carboxymethylaminomethyl modification enzyme MnmG"/>
    <property type="match status" value="1"/>
</dbReference>
<dbReference type="EMBL" id="LNQE01000396">
    <property type="protein sequence ID" value="KUG26861.1"/>
    <property type="molecule type" value="Genomic_DNA"/>
</dbReference>
<dbReference type="Gene3D" id="1.10.150.570">
    <property type="entry name" value="GidA associated domain, C-terminal subdomain"/>
    <property type="match status" value="1"/>
</dbReference>
<evidence type="ECO:0000256" key="1">
    <source>
        <dbReference type="ARBA" id="ARBA00001974"/>
    </source>
</evidence>
<dbReference type="HAMAP" id="MF_00129">
    <property type="entry name" value="MnmG_GidA"/>
    <property type="match status" value="1"/>
</dbReference>
<dbReference type="InterPro" id="IPR002218">
    <property type="entry name" value="MnmG-rel"/>
</dbReference>
<protein>
    <submittedName>
        <fullName evidence="6">Trna uridine 5-carboxymethylaminomethyl modification enzyme gida</fullName>
    </submittedName>
</protein>
<dbReference type="Pfam" id="PF21680">
    <property type="entry name" value="GIDA_C_1st"/>
    <property type="match status" value="1"/>
</dbReference>
<evidence type="ECO:0000313" key="6">
    <source>
        <dbReference type="EMBL" id="KUG26861.1"/>
    </source>
</evidence>
<accession>A0A0W8G160</accession>
<dbReference type="InterPro" id="IPR004416">
    <property type="entry name" value="MnmG"/>
</dbReference>
<dbReference type="Gene3D" id="1.10.10.1800">
    <property type="entry name" value="tRNA uridine 5-carboxymethylaminomethyl modification enzyme MnmG/GidA"/>
    <property type="match status" value="1"/>
</dbReference>
<proteinExistence type="inferred from homology"/>
<feature type="domain" description="tRNA uridine 5-carboxymethylaminomethyl modification enzyme C-terminal subdomain" evidence="5">
    <location>
        <begin position="550"/>
        <end position="621"/>
    </location>
</feature>
<keyword evidence="3" id="KW-0285">Flavoprotein</keyword>
<sequence length="625" mass="69670">MYFDLIVVGGGHAGIEAAHAAAKMGVSVGVVTMDKTAFGRMSCNPAIGGSAKGHLVHEIDALGGVMGQIADRSGIQFRVLNKSKGPAVWAGRCQSDRKLYSVEATKIISSTENIAIVEDSVIDAIEEDKKIVGVRTLKGNEIGCKALIVCSGTFLNGLMHTGLNATKGGRFGEQPAIGLTESLIKMGFESGRLKTGTPPRLKLESINYNILEEQPGDENPQPFSRRTDKSKFPFLPQVSCWLTKTDSAVHQILEKGFDRSPMFRGLINGVGPRYCPSIEDKIVRFSDKPNHQIFLEPEGLDSDLIYVNGFSTSLPEEIQREAIAKIPGLENAEMVRPGYAVEYDYFPPYQIDLTLETKLIKGLYFAGQINGTSGYEEAAGQGLIAGINAALKILGRKEEFVLKRSDAYIGVLIDDLVGKSTDEPYRMFTSRAEHRLLLRQDNADRRLYEFGHRFGLISDNEFKDMKEREVLITKSKDLFEEIKFKPDEINNLLESKATNLIDNAEPVSKLTKRPELNLKDLLQELDHKKYPLVRSLLNNEKALEQVEIELKYEGYIQRQQDLIKKMEKLEEVKIPESFDFLKLKTISNESKEKLHKVRPRSIGQASRISGVSPSDISILLVYLKN</sequence>
<dbReference type="PROSITE" id="PS01281">
    <property type="entry name" value="GIDA_2"/>
    <property type="match status" value="1"/>
</dbReference>
<dbReference type="InterPro" id="IPR047001">
    <property type="entry name" value="MnmG_C_subdom"/>
</dbReference>
<comment type="caution">
    <text evidence="6">The sequence shown here is derived from an EMBL/GenBank/DDBJ whole genome shotgun (WGS) entry which is preliminary data.</text>
</comment>
<name>A0A0W8G160_9ZZZZ</name>
<comment type="similarity">
    <text evidence="2">Belongs to the MnmG family.</text>
</comment>
<evidence type="ECO:0000256" key="3">
    <source>
        <dbReference type="ARBA" id="ARBA00022630"/>
    </source>
</evidence>
<dbReference type="InterPro" id="IPR049312">
    <property type="entry name" value="GIDA_C_N"/>
</dbReference>
<gene>
    <name evidence="6" type="ORF">ASZ90_003301</name>
</gene>
<dbReference type="Pfam" id="PF01134">
    <property type="entry name" value="GIDA"/>
    <property type="match status" value="1"/>
</dbReference>
<reference evidence="6" key="1">
    <citation type="journal article" date="2015" name="Proc. Natl. Acad. Sci. U.S.A.">
        <title>Networks of energetic and metabolic interactions define dynamics in microbial communities.</title>
        <authorList>
            <person name="Embree M."/>
            <person name="Liu J.K."/>
            <person name="Al-Bassam M.M."/>
            <person name="Zengler K."/>
        </authorList>
    </citation>
    <scope>NUCLEOTIDE SEQUENCE</scope>
</reference>
<dbReference type="GO" id="GO:0002098">
    <property type="term" value="P:tRNA wobble uridine modification"/>
    <property type="evidence" value="ECO:0007669"/>
    <property type="project" value="InterPro"/>
</dbReference>
<dbReference type="PANTHER" id="PTHR11806">
    <property type="entry name" value="GLUCOSE INHIBITED DIVISION PROTEIN A"/>
    <property type="match status" value="1"/>
</dbReference>
<organism evidence="6">
    <name type="scientific">hydrocarbon metagenome</name>
    <dbReference type="NCBI Taxonomy" id="938273"/>
    <lineage>
        <taxon>unclassified sequences</taxon>
        <taxon>metagenomes</taxon>
        <taxon>ecological metagenomes</taxon>
    </lineage>
</organism>
<evidence type="ECO:0000256" key="2">
    <source>
        <dbReference type="ARBA" id="ARBA00007653"/>
    </source>
</evidence>
<dbReference type="PANTHER" id="PTHR11806:SF0">
    <property type="entry name" value="PROTEIN MTO1 HOMOLOG, MITOCHONDRIAL"/>
    <property type="match status" value="1"/>
</dbReference>
<dbReference type="Pfam" id="PF13932">
    <property type="entry name" value="SAM_GIDA_C"/>
    <property type="match status" value="1"/>
</dbReference>
<dbReference type="FunFam" id="1.10.150.570:FF:000001">
    <property type="entry name" value="tRNA uridine 5-carboxymethylaminomethyl modification enzyme MnmG"/>
    <property type="match status" value="1"/>
</dbReference>
<dbReference type="PROSITE" id="PS01280">
    <property type="entry name" value="GIDA_1"/>
    <property type="match status" value="1"/>
</dbReference>
<keyword evidence="4" id="KW-0274">FAD</keyword>
<dbReference type="InterPro" id="IPR020595">
    <property type="entry name" value="MnmG-rel_CS"/>
</dbReference>
<dbReference type="GO" id="GO:0050660">
    <property type="term" value="F:flavin adenine dinucleotide binding"/>
    <property type="evidence" value="ECO:0007669"/>
    <property type="project" value="InterPro"/>
</dbReference>
<dbReference type="GO" id="GO:0030488">
    <property type="term" value="P:tRNA methylation"/>
    <property type="evidence" value="ECO:0007669"/>
    <property type="project" value="TreeGrafter"/>
</dbReference>
<dbReference type="InterPro" id="IPR044920">
    <property type="entry name" value="MnmG_C_subdom_sf"/>
</dbReference>
<dbReference type="GO" id="GO:0005829">
    <property type="term" value="C:cytosol"/>
    <property type="evidence" value="ECO:0007669"/>
    <property type="project" value="TreeGrafter"/>
</dbReference>
<dbReference type="InterPro" id="IPR026904">
    <property type="entry name" value="MnmG_C"/>
</dbReference>
<dbReference type="Gene3D" id="3.50.50.60">
    <property type="entry name" value="FAD/NAD(P)-binding domain"/>
    <property type="match status" value="2"/>
</dbReference>
<dbReference type="AlphaFoldDB" id="A0A0W8G160"/>
<evidence type="ECO:0000259" key="5">
    <source>
        <dbReference type="SMART" id="SM01228"/>
    </source>
</evidence>
<dbReference type="SUPFAM" id="SSF51905">
    <property type="entry name" value="FAD/NAD(P)-binding domain"/>
    <property type="match status" value="1"/>
</dbReference>
<dbReference type="InterPro" id="IPR040131">
    <property type="entry name" value="MnmG_N"/>
</dbReference>
<dbReference type="NCBIfam" id="TIGR00136">
    <property type="entry name" value="mnmG_gidA"/>
    <property type="match status" value="1"/>
</dbReference>
<evidence type="ECO:0000256" key="4">
    <source>
        <dbReference type="ARBA" id="ARBA00022827"/>
    </source>
</evidence>
<comment type="cofactor">
    <cofactor evidence="1">
        <name>FAD</name>
        <dbReference type="ChEBI" id="CHEBI:57692"/>
    </cofactor>
</comment>
<dbReference type="SMART" id="SM01228">
    <property type="entry name" value="GIDA_assoc_3"/>
    <property type="match status" value="1"/>
</dbReference>
<dbReference type="InterPro" id="IPR036188">
    <property type="entry name" value="FAD/NAD-bd_sf"/>
</dbReference>